<feature type="region of interest" description="Disordered" evidence="6">
    <location>
        <begin position="672"/>
        <end position="705"/>
    </location>
</feature>
<dbReference type="GO" id="GO:0005816">
    <property type="term" value="C:spindle pole body"/>
    <property type="evidence" value="ECO:0007669"/>
    <property type="project" value="UniProtKB-ARBA"/>
</dbReference>
<gene>
    <name evidence="9" type="ORF">FA14DRAFT_52771</name>
</gene>
<feature type="region of interest" description="Disordered" evidence="6">
    <location>
        <begin position="851"/>
        <end position="878"/>
    </location>
</feature>
<evidence type="ECO:0000256" key="3">
    <source>
        <dbReference type="ARBA" id="ARBA00022701"/>
    </source>
</evidence>
<feature type="domain" description="Gamma tubulin complex component C-terminal" evidence="7">
    <location>
        <begin position="419"/>
        <end position="895"/>
    </location>
</feature>
<evidence type="ECO:0000259" key="8">
    <source>
        <dbReference type="Pfam" id="PF17681"/>
    </source>
</evidence>
<dbReference type="GO" id="GO:0000930">
    <property type="term" value="C:gamma-tubulin complex"/>
    <property type="evidence" value="ECO:0007669"/>
    <property type="project" value="TreeGrafter"/>
</dbReference>
<dbReference type="PANTHER" id="PTHR19302">
    <property type="entry name" value="GAMMA TUBULIN COMPLEX PROTEIN"/>
    <property type="match status" value="1"/>
</dbReference>
<organism evidence="9 10">
    <name type="scientific">Meira miltonrushii</name>
    <dbReference type="NCBI Taxonomy" id="1280837"/>
    <lineage>
        <taxon>Eukaryota</taxon>
        <taxon>Fungi</taxon>
        <taxon>Dikarya</taxon>
        <taxon>Basidiomycota</taxon>
        <taxon>Ustilaginomycotina</taxon>
        <taxon>Exobasidiomycetes</taxon>
        <taxon>Exobasidiales</taxon>
        <taxon>Brachybasidiaceae</taxon>
        <taxon>Meira</taxon>
    </lineage>
</organism>
<protein>
    <recommendedName>
        <fullName evidence="5">Spindle pole body component</fullName>
    </recommendedName>
</protein>
<dbReference type="GeneID" id="37024255"/>
<keyword evidence="3 5" id="KW-0493">Microtubule</keyword>
<dbReference type="InterPro" id="IPR042241">
    <property type="entry name" value="GCP_C_sf"/>
</dbReference>
<reference evidence="9 10" key="1">
    <citation type="journal article" date="2018" name="Mol. Biol. Evol.">
        <title>Broad Genomic Sampling Reveals a Smut Pathogenic Ancestry of the Fungal Clade Ustilaginomycotina.</title>
        <authorList>
            <person name="Kijpornyongpan T."/>
            <person name="Mondo S.J."/>
            <person name="Barry K."/>
            <person name="Sandor L."/>
            <person name="Lee J."/>
            <person name="Lipzen A."/>
            <person name="Pangilinan J."/>
            <person name="LaButti K."/>
            <person name="Hainaut M."/>
            <person name="Henrissat B."/>
            <person name="Grigoriev I.V."/>
            <person name="Spatafora J.W."/>
            <person name="Aime M.C."/>
        </authorList>
    </citation>
    <scope>NUCLEOTIDE SEQUENCE [LARGE SCALE GENOMIC DNA]</scope>
    <source>
        <strain evidence="9 10">MCA 3882</strain>
    </source>
</reference>
<name>A0A316VF91_9BASI</name>
<comment type="subcellular location">
    <subcellularLocation>
        <location evidence="5">Cytoplasm</location>
        <location evidence="5">Cytoskeleton</location>
        <location evidence="5">Microtubule organizing center</location>
    </subcellularLocation>
</comment>
<dbReference type="GO" id="GO:0005874">
    <property type="term" value="C:microtubule"/>
    <property type="evidence" value="ECO:0007669"/>
    <property type="project" value="UniProtKB-KW"/>
</dbReference>
<dbReference type="GO" id="GO:0051011">
    <property type="term" value="F:microtubule minus-end binding"/>
    <property type="evidence" value="ECO:0007669"/>
    <property type="project" value="TreeGrafter"/>
</dbReference>
<dbReference type="GO" id="GO:0000922">
    <property type="term" value="C:spindle pole"/>
    <property type="evidence" value="ECO:0007669"/>
    <property type="project" value="InterPro"/>
</dbReference>
<dbReference type="PANTHER" id="PTHR19302:SF68">
    <property type="entry name" value="SPINDLE POLE BODY COMPONENT"/>
    <property type="match status" value="1"/>
</dbReference>
<evidence type="ECO:0000313" key="9">
    <source>
        <dbReference type="EMBL" id="PWN36200.1"/>
    </source>
</evidence>
<dbReference type="EMBL" id="KZ819603">
    <property type="protein sequence ID" value="PWN36200.1"/>
    <property type="molecule type" value="Genomic_DNA"/>
</dbReference>
<evidence type="ECO:0000256" key="6">
    <source>
        <dbReference type="SAM" id="MobiDB-lite"/>
    </source>
</evidence>
<dbReference type="OrthoDB" id="1608002at2759"/>
<dbReference type="Pfam" id="PF04130">
    <property type="entry name" value="GCP_C_terminal"/>
    <property type="match status" value="1"/>
</dbReference>
<keyword evidence="10" id="KW-1185">Reference proteome</keyword>
<keyword evidence="2 5" id="KW-0963">Cytoplasm</keyword>
<dbReference type="GO" id="GO:0051225">
    <property type="term" value="P:spindle assembly"/>
    <property type="evidence" value="ECO:0007669"/>
    <property type="project" value="TreeGrafter"/>
</dbReference>
<feature type="compositionally biased region" description="Basic and acidic residues" evidence="6">
    <location>
        <begin position="855"/>
        <end position="869"/>
    </location>
</feature>
<evidence type="ECO:0000256" key="4">
    <source>
        <dbReference type="ARBA" id="ARBA00023212"/>
    </source>
</evidence>
<evidence type="ECO:0000256" key="1">
    <source>
        <dbReference type="ARBA" id="ARBA00010337"/>
    </source>
</evidence>
<comment type="similarity">
    <text evidence="1 5">Belongs to the TUBGCP family.</text>
</comment>
<sequence>MTKSVLEELLLVLAGHRSSLFIVTEVAGSSCGEQVPWIWTLRSRSSIHYNHPGERAVLDSLANIAAKYHRILLFAKSVQKQAHQQTLQSIRQRCKSNQWQNKLLVQLTSKIRELLKDYEKWICDLESDILHGSWDIAASENADQISLSSIRARLEEWEMLLCALNQLVSDLLKGPEGAIPTSLKPESITNDSFEPISPPSCPYWGSGQLLDLLAKKAETTVGQVHEFMITLLHTIEDKWVQIFIAWMCYGQKRIDIDTDMVSLEEPIVEKIDQLNSAKASILSASTPFESRLPKFITTENDQQKKVDQNIGWAMIPGAVPKWISDDLALSNTILYVGRALGRVRDHSRRSTSSTGWSSGKMGGVPATLTSSHVRLLQTPEARPCSKPAGFRKAVELVSAELSEWMWRTILKPETIFSTFEALGGYFLHRKGLFITSFLARLTELRKAKLIFARSASTGLIRASDIELALQKASIGTEAEEDVDQLALCEVIVPERVSGLEKDDLSWKTMTDEYWVNPLIRFDNISIGIPFTLLYHTRFPLDMILSPTETRAYSDLFSYLLALQSIKGRLRDCWISLSKSQRARRRFTGTGEGGADRLELRKRSDLLRMACGTAREGMWFLETLDGHFHTDIIDVQFNKFLAQFRVPEKEDMKENDPAPNVSVDKWRHKISQSVHRVSSMGTLREEDESDSRNTTPEPSIPRPARTSYARSVFGGSQFSQKANTVNAMAPNGAIKVEQQPEMDFASARSSHQAFLTYVLQGLLLTDQEASVCIWKILHTCRHFAALIDRWGGDVLPDLLSEGSILGEEKKDALRERIDAIKEVTSILQNHIDRFFLIISEASAKSSYKLPQSNYKSEVDNNGDAKNEKKTSTANDSQSAALRHHEQLLLRLDYNNFISYRSYYSDPKREESMMKTSDE</sequence>
<dbReference type="InterPro" id="IPR041470">
    <property type="entry name" value="GCP_N"/>
</dbReference>
<dbReference type="STRING" id="1280837.A0A316VF91"/>
<evidence type="ECO:0000313" key="10">
    <source>
        <dbReference type="Proteomes" id="UP000245771"/>
    </source>
</evidence>
<dbReference type="Proteomes" id="UP000245771">
    <property type="component" value="Unassembled WGS sequence"/>
</dbReference>
<dbReference type="RefSeq" id="XP_025356502.1">
    <property type="nucleotide sequence ID" value="XM_025502474.1"/>
</dbReference>
<dbReference type="GO" id="GO:0007020">
    <property type="term" value="P:microtubule nucleation"/>
    <property type="evidence" value="ECO:0007669"/>
    <property type="project" value="InterPro"/>
</dbReference>
<dbReference type="Pfam" id="PF17681">
    <property type="entry name" value="GCP_N_terminal"/>
    <property type="match status" value="1"/>
</dbReference>
<dbReference type="InterPro" id="IPR007259">
    <property type="entry name" value="GCP"/>
</dbReference>
<feature type="domain" description="Gamma tubulin complex component protein N-terminal" evidence="8">
    <location>
        <begin position="6"/>
        <end position="346"/>
    </location>
</feature>
<dbReference type="AlphaFoldDB" id="A0A316VF91"/>
<dbReference type="InParanoid" id="A0A316VF91"/>
<keyword evidence="4 5" id="KW-0206">Cytoskeleton</keyword>
<dbReference type="GO" id="GO:0031122">
    <property type="term" value="P:cytoplasmic microtubule organization"/>
    <property type="evidence" value="ECO:0007669"/>
    <property type="project" value="TreeGrafter"/>
</dbReference>
<evidence type="ECO:0000259" key="7">
    <source>
        <dbReference type="Pfam" id="PF04130"/>
    </source>
</evidence>
<dbReference type="Gene3D" id="1.20.120.1900">
    <property type="entry name" value="Gamma-tubulin complex, C-terminal domain"/>
    <property type="match status" value="1"/>
</dbReference>
<dbReference type="GO" id="GO:0043015">
    <property type="term" value="F:gamma-tubulin binding"/>
    <property type="evidence" value="ECO:0007669"/>
    <property type="project" value="InterPro"/>
</dbReference>
<proteinExistence type="inferred from homology"/>
<dbReference type="InterPro" id="IPR040457">
    <property type="entry name" value="GCP_C"/>
</dbReference>
<evidence type="ECO:0000256" key="5">
    <source>
        <dbReference type="RuleBase" id="RU363050"/>
    </source>
</evidence>
<dbReference type="GO" id="GO:0000278">
    <property type="term" value="P:mitotic cell cycle"/>
    <property type="evidence" value="ECO:0007669"/>
    <property type="project" value="TreeGrafter"/>
</dbReference>
<accession>A0A316VF91</accession>
<evidence type="ECO:0000256" key="2">
    <source>
        <dbReference type="ARBA" id="ARBA00022490"/>
    </source>
</evidence>
<dbReference type="GO" id="GO:0051321">
    <property type="term" value="P:meiotic cell cycle"/>
    <property type="evidence" value="ECO:0007669"/>
    <property type="project" value="TreeGrafter"/>
</dbReference>